<feature type="transmembrane region" description="Helical" evidence="11">
    <location>
        <begin position="251"/>
        <end position="269"/>
    </location>
</feature>
<feature type="transmembrane region" description="Helical" evidence="11">
    <location>
        <begin position="625"/>
        <end position="645"/>
    </location>
</feature>
<keyword evidence="8 11" id="KW-1133">Transmembrane helix</keyword>
<feature type="domain" description="Peptidase M48" evidence="12">
    <location>
        <begin position="174"/>
        <end position="332"/>
    </location>
</feature>
<sequence>MSSSGSTTTGEPEAGHRLARADTPARLWWVYLMVWAALAAIGAGAAEALSSTRDLGDVATAQACLARNGISVSGGIPTEDDVPVYRACAKDYNRVRALTTLTGAATLPVAAWLLMLLGGSGTRWQLRSGRLAGVPAAAAGALTGRFAELCDSQGLTGRHRPRLVLAPPATGVGQAFTTGLPGTRPWVVVPLAYAYAERAAFDAVALHELGHVRARDVLWASAVWWAGWLAVPALVLALFPLFATPQVVWEFYGQAVLVAFVAALSMFVLRAALLRRRELAADHHVLEVTADPGTLAAVVRTAERLRPAGLLSRVAAGVRRVFATHPVAADRLGAGVDTRGWEGGFVFTTAVGVVAMATYHSLHAVLDNLRAAPADTVPTASVALAAAALLWASVVVPAWTRRAALTSYRWTGPWAGAVVGLVVGYCLQPPGATPGVIGFYAPSLPLLAGCLAVAALAVGVLTAGVATRLAVPVDSALRRRSARVGAVLVVAVALATIWNVVVETIAAYVLTHDVPMVRRSLLWPGNDEVWRYTPVLLLVGLALVVLRGRLRFRRVTVAITGVAAVVGGAAATSSWLLRVRVGQSDDANYYLGYQAWWVCAFAGLVAAVAVVAANRGRAGATLGELPCAVLCGLLAAALAGALRYGAVRIGGYLPDSNLFHESLQVPGSLLFVVLVATVPLTLPLVAAMTRREPRRGAGLWAAGAGGVTVLLALVLVGGGLSAVTVAEQDGTRPVRIIGTREPQVPAPVTPGDHERPLDQEAVTAALAGLPALLPPGAKNVPNAPEEHITVVPAACDAAIKRSTAVEKSWTRNADARHTYEFPAEGTFGANTISVSVRSYETPPPGFADVDAESRECADFRIPRETAESGYVDAHTNPRPVPDLPYEARRWDISLSWRFKGDRLTVLMQQFVALVGHNRVAVTVTWGFRALPPPQATLQQLDDLLKGAMNVVVGKL</sequence>
<comment type="caution">
    <text evidence="13">The sequence shown here is derived from an EMBL/GenBank/DDBJ whole genome shotgun (WGS) entry which is preliminary data.</text>
</comment>
<name>A0A841CTN6_9PSEU</name>
<evidence type="ECO:0000256" key="6">
    <source>
        <dbReference type="ARBA" id="ARBA00022801"/>
    </source>
</evidence>
<evidence type="ECO:0000259" key="12">
    <source>
        <dbReference type="Pfam" id="PF01435"/>
    </source>
</evidence>
<dbReference type="Pfam" id="PF01435">
    <property type="entry name" value="Peptidase_M48"/>
    <property type="match status" value="1"/>
</dbReference>
<evidence type="ECO:0000256" key="3">
    <source>
        <dbReference type="ARBA" id="ARBA00022670"/>
    </source>
</evidence>
<keyword evidence="5" id="KW-0479">Metal-binding</keyword>
<feature type="transmembrane region" description="Helical" evidence="11">
    <location>
        <begin position="341"/>
        <end position="362"/>
    </location>
</feature>
<organism evidence="13 14">
    <name type="scientific">Saccharothrix tamanrassetensis</name>
    <dbReference type="NCBI Taxonomy" id="1051531"/>
    <lineage>
        <taxon>Bacteria</taxon>
        <taxon>Bacillati</taxon>
        <taxon>Actinomycetota</taxon>
        <taxon>Actinomycetes</taxon>
        <taxon>Pseudonocardiales</taxon>
        <taxon>Pseudonocardiaceae</taxon>
        <taxon>Saccharothrix</taxon>
    </lineage>
</organism>
<evidence type="ECO:0000256" key="7">
    <source>
        <dbReference type="ARBA" id="ARBA00022833"/>
    </source>
</evidence>
<evidence type="ECO:0000256" key="2">
    <source>
        <dbReference type="ARBA" id="ARBA00022475"/>
    </source>
</evidence>
<dbReference type="PANTHER" id="PTHR43221:SF2">
    <property type="entry name" value="PROTEASE HTPX HOMOLOG"/>
    <property type="match status" value="1"/>
</dbReference>
<feature type="transmembrane region" description="Helical" evidence="11">
    <location>
        <begin position="27"/>
        <end position="46"/>
    </location>
</feature>
<evidence type="ECO:0000256" key="4">
    <source>
        <dbReference type="ARBA" id="ARBA00022692"/>
    </source>
</evidence>
<feature type="transmembrane region" description="Helical" evidence="11">
    <location>
        <begin position="699"/>
        <end position="723"/>
    </location>
</feature>
<feature type="transmembrane region" description="Helical" evidence="11">
    <location>
        <begin position="529"/>
        <end position="548"/>
    </location>
</feature>
<feature type="transmembrane region" description="Helical" evidence="11">
    <location>
        <begin position="217"/>
        <end position="239"/>
    </location>
</feature>
<feature type="transmembrane region" description="Helical" evidence="11">
    <location>
        <begin position="444"/>
        <end position="466"/>
    </location>
</feature>
<dbReference type="InterPro" id="IPR050083">
    <property type="entry name" value="HtpX_protease"/>
</dbReference>
<keyword evidence="10 11" id="KW-0472">Membrane</keyword>
<keyword evidence="7" id="KW-0862">Zinc</keyword>
<feature type="transmembrane region" description="Helical" evidence="11">
    <location>
        <begin position="486"/>
        <end position="509"/>
    </location>
</feature>
<evidence type="ECO:0000256" key="8">
    <source>
        <dbReference type="ARBA" id="ARBA00022989"/>
    </source>
</evidence>
<evidence type="ECO:0000313" key="14">
    <source>
        <dbReference type="Proteomes" id="UP000547510"/>
    </source>
</evidence>
<evidence type="ECO:0000256" key="5">
    <source>
        <dbReference type="ARBA" id="ARBA00022723"/>
    </source>
</evidence>
<dbReference type="Proteomes" id="UP000547510">
    <property type="component" value="Unassembled WGS sequence"/>
</dbReference>
<protein>
    <submittedName>
        <fullName evidence="13">Zn-dependent protease with chaperone function</fullName>
    </submittedName>
</protein>
<dbReference type="GO" id="GO:0004222">
    <property type="term" value="F:metalloendopeptidase activity"/>
    <property type="evidence" value="ECO:0007669"/>
    <property type="project" value="InterPro"/>
</dbReference>
<evidence type="ECO:0000256" key="10">
    <source>
        <dbReference type="ARBA" id="ARBA00023136"/>
    </source>
</evidence>
<feature type="transmembrane region" description="Helical" evidence="11">
    <location>
        <begin position="555"/>
        <end position="575"/>
    </location>
</feature>
<reference evidence="13 14" key="1">
    <citation type="submission" date="2020-08" db="EMBL/GenBank/DDBJ databases">
        <title>Genomic Encyclopedia of Type Strains, Phase III (KMG-III): the genomes of soil and plant-associated and newly described type strains.</title>
        <authorList>
            <person name="Whitman W."/>
        </authorList>
    </citation>
    <scope>NUCLEOTIDE SEQUENCE [LARGE SCALE GENOMIC DNA]</scope>
    <source>
        <strain evidence="13 14">CECT 8640</strain>
    </source>
</reference>
<feature type="transmembrane region" description="Helical" evidence="11">
    <location>
        <begin position="382"/>
        <end position="400"/>
    </location>
</feature>
<feature type="transmembrane region" description="Helical" evidence="11">
    <location>
        <begin position="595"/>
        <end position="613"/>
    </location>
</feature>
<keyword evidence="2" id="KW-1003">Cell membrane</keyword>
<dbReference type="AlphaFoldDB" id="A0A841CTN6"/>
<keyword evidence="14" id="KW-1185">Reference proteome</keyword>
<evidence type="ECO:0000256" key="1">
    <source>
        <dbReference type="ARBA" id="ARBA00001947"/>
    </source>
</evidence>
<evidence type="ECO:0000256" key="9">
    <source>
        <dbReference type="ARBA" id="ARBA00023049"/>
    </source>
</evidence>
<accession>A0A841CTN6</accession>
<keyword evidence="3 13" id="KW-0645">Protease</keyword>
<dbReference type="GO" id="GO:0006508">
    <property type="term" value="P:proteolysis"/>
    <property type="evidence" value="ECO:0007669"/>
    <property type="project" value="UniProtKB-KW"/>
</dbReference>
<evidence type="ECO:0000256" key="11">
    <source>
        <dbReference type="SAM" id="Phobius"/>
    </source>
</evidence>
<comment type="cofactor">
    <cofactor evidence="1">
        <name>Zn(2+)</name>
        <dbReference type="ChEBI" id="CHEBI:29105"/>
    </cofactor>
</comment>
<gene>
    <name evidence="13" type="ORF">FHS29_007297</name>
</gene>
<feature type="transmembrane region" description="Helical" evidence="11">
    <location>
        <begin position="412"/>
        <end position="432"/>
    </location>
</feature>
<dbReference type="GO" id="GO:0046872">
    <property type="term" value="F:metal ion binding"/>
    <property type="evidence" value="ECO:0007669"/>
    <property type="project" value="UniProtKB-KW"/>
</dbReference>
<keyword evidence="6" id="KW-0378">Hydrolase</keyword>
<dbReference type="PANTHER" id="PTHR43221">
    <property type="entry name" value="PROTEASE HTPX"/>
    <property type="match status" value="1"/>
</dbReference>
<evidence type="ECO:0000313" key="13">
    <source>
        <dbReference type="EMBL" id="MBB5960669.1"/>
    </source>
</evidence>
<dbReference type="EMBL" id="JACHJN010000020">
    <property type="protein sequence ID" value="MBB5960669.1"/>
    <property type="molecule type" value="Genomic_DNA"/>
</dbReference>
<keyword evidence="9" id="KW-0482">Metalloprotease</keyword>
<keyword evidence="4 11" id="KW-0812">Transmembrane</keyword>
<dbReference type="InterPro" id="IPR001915">
    <property type="entry name" value="Peptidase_M48"/>
</dbReference>
<proteinExistence type="predicted"/>
<feature type="transmembrane region" description="Helical" evidence="11">
    <location>
        <begin position="665"/>
        <end position="687"/>
    </location>
</feature>
<dbReference type="RefSeq" id="WP_184699063.1">
    <property type="nucleotide sequence ID" value="NZ_JACHJN010000020.1"/>
</dbReference>
<feature type="transmembrane region" description="Helical" evidence="11">
    <location>
        <begin position="97"/>
        <end position="117"/>
    </location>
</feature>